<feature type="compositionally biased region" description="Basic and acidic residues" evidence="1">
    <location>
        <begin position="20"/>
        <end position="30"/>
    </location>
</feature>
<accession>A0A0N4YBG9</accession>
<dbReference type="OMA" id="QTRHIEM"/>
<evidence type="ECO:0000313" key="4">
    <source>
        <dbReference type="WBParaSite" id="NBR_0001380601-mRNA-1"/>
    </source>
</evidence>
<feature type="region of interest" description="Disordered" evidence="1">
    <location>
        <begin position="1"/>
        <end position="63"/>
    </location>
</feature>
<gene>
    <name evidence="2" type="ORF">NBR_LOCUS13807</name>
</gene>
<dbReference type="EMBL" id="UYSL01021148">
    <property type="protein sequence ID" value="VDL77396.1"/>
    <property type="molecule type" value="Genomic_DNA"/>
</dbReference>
<dbReference type="AlphaFoldDB" id="A0A0N4YBG9"/>
<reference evidence="2 3" key="2">
    <citation type="submission" date="2018-11" db="EMBL/GenBank/DDBJ databases">
        <authorList>
            <consortium name="Pathogen Informatics"/>
        </authorList>
    </citation>
    <scope>NUCLEOTIDE SEQUENCE [LARGE SCALE GENOMIC DNA]</scope>
</reference>
<feature type="compositionally biased region" description="Basic residues" evidence="1">
    <location>
        <begin position="31"/>
        <end position="42"/>
    </location>
</feature>
<dbReference type="STRING" id="27835.A0A0N4YBG9"/>
<feature type="compositionally biased region" description="Basic residues" evidence="1">
    <location>
        <begin position="10"/>
        <end position="19"/>
    </location>
</feature>
<evidence type="ECO:0000313" key="2">
    <source>
        <dbReference type="EMBL" id="VDL77396.1"/>
    </source>
</evidence>
<evidence type="ECO:0000313" key="3">
    <source>
        <dbReference type="Proteomes" id="UP000271162"/>
    </source>
</evidence>
<proteinExistence type="predicted"/>
<dbReference type="WBParaSite" id="NBR_0001380601-mRNA-1">
    <property type="protein sequence ID" value="NBR_0001380601-mRNA-1"/>
    <property type="gene ID" value="NBR_0001380601"/>
</dbReference>
<dbReference type="Proteomes" id="UP000271162">
    <property type="component" value="Unassembled WGS sequence"/>
</dbReference>
<organism evidence="4">
    <name type="scientific">Nippostrongylus brasiliensis</name>
    <name type="common">Rat hookworm</name>
    <dbReference type="NCBI Taxonomy" id="27835"/>
    <lineage>
        <taxon>Eukaryota</taxon>
        <taxon>Metazoa</taxon>
        <taxon>Ecdysozoa</taxon>
        <taxon>Nematoda</taxon>
        <taxon>Chromadorea</taxon>
        <taxon>Rhabditida</taxon>
        <taxon>Rhabditina</taxon>
        <taxon>Rhabditomorpha</taxon>
        <taxon>Strongyloidea</taxon>
        <taxon>Heligmosomidae</taxon>
        <taxon>Nippostrongylus</taxon>
    </lineage>
</organism>
<keyword evidence="3" id="KW-1185">Reference proteome</keyword>
<evidence type="ECO:0000256" key="1">
    <source>
        <dbReference type="SAM" id="MobiDB-lite"/>
    </source>
</evidence>
<reference evidence="4" key="1">
    <citation type="submission" date="2017-02" db="UniProtKB">
        <authorList>
            <consortium name="WormBaseParasite"/>
        </authorList>
    </citation>
    <scope>IDENTIFICATION</scope>
</reference>
<protein>
    <submittedName>
        <fullName evidence="4">DUF4476 domain-containing protein</fullName>
    </submittedName>
</protein>
<sequence length="270" mass="30721">MAPDFIVGKGTRKGLKLNKGKADKRTEPTKGSRKTITKKNVKAKAEKVKAKNKESKNKKGNDRLTPRTVIKLSKENPYFASAKSPDYASFITNVRLLIRAVIRGDLKELRRLMNPDGRYIDLSACRTSYSFADSRTPDSVAILSKNDAVRQEYFKLKSQLKPDKISRKEPNLLKKKNTGRSNFYMLGRATRAVEMTRDDLNKATNKLTNYYKLGGREGNNAFLKYETAPDNEFGTISSMVESGVGYKELRQYVRLDRCRAKQESFPENNE</sequence>
<feature type="compositionally biased region" description="Basic and acidic residues" evidence="1">
    <location>
        <begin position="43"/>
        <end position="63"/>
    </location>
</feature>
<name>A0A0N4YBG9_NIPBR</name>